<evidence type="ECO:0000256" key="1">
    <source>
        <dbReference type="SAM" id="MobiDB-lite"/>
    </source>
</evidence>
<name>A0A9W8LSG4_9FUNG</name>
<dbReference type="GO" id="GO:0042795">
    <property type="term" value="P:snRNA transcription by RNA polymerase II"/>
    <property type="evidence" value="ECO:0007669"/>
    <property type="project" value="TreeGrafter"/>
</dbReference>
<feature type="compositionally biased region" description="Basic and acidic residues" evidence="1">
    <location>
        <begin position="1"/>
        <end position="24"/>
    </location>
</feature>
<feature type="compositionally biased region" description="Low complexity" evidence="1">
    <location>
        <begin position="423"/>
        <end position="433"/>
    </location>
</feature>
<feature type="compositionally biased region" description="Polar residues" evidence="1">
    <location>
        <begin position="118"/>
        <end position="131"/>
    </location>
</feature>
<feature type="compositionally biased region" description="Basic and acidic residues" evidence="1">
    <location>
        <begin position="355"/>
        <end position="364"/>
    </location>
</feature>
<feature type="compositionally biased region" description="Low complexity" evidence="1">
    <location>
        <begin position="286"/>
        <end position="330"/>
    </location>
</feature>
<organism evidence="2 3">
    <name type="scientific">Coemansia guatemalensis</name>
    <dbReference type="NCBI Taxonomy" id="2761395"/>
    <lineage>
        <taxon>Eukaryota</taxon>
        <taxon>Fungi</taxon>
        <taxon>Fungi incertae sedis</taxon>
        <taxon>Zoopagomycota</taxon>
        <taxon>Kickxellomycotina</taxon>
        <taxon>Kickxellomycetes</taxon>
        <taxon>Kickxellales</taxon>
        <taxon>Kickxellaceae</taxon>
        <taxon>Coemansia</taxon>
    </lineage>
</organism>
<dbReference type="EMBL" id="JANBUO010001573">
    <property type="protein sequence ID" value="KAJ2797677.1"/>
    <property type="molecule type" value="Genomic_DNA"/>
</dbReference>
<feature type="compositionally biased region" description="Basic and acidic residues" evidence="1">
    <location>
        <begin position="132"/>
        <end position="148"/>
    </location>
</feature>
<protein>
    <submittedName>
        <fullName evidence="2">Uncharacterized protein</fullName>
    </submittedName>
</protein>
<dbReference type="PANTHER" id="PTHR14633:SF3">
    <property type="entry name" value="LITTLE ELONGATION COMPLEX SUBUNIT 2"/>
    <property type="match status" value="1"/>
</dbReference>
<reference evidence="2" key="1">
    <citation type="submission" date="2022-07" db="EMBL/GenBank/DDBJ databases">
        <title>Phylogenomic reconstructions and comparative analyses of Kickxellomycotina fungi.</title>
        <authorList>
            <person name="Reynolds N.K."/>
            <person name="Stajich J.E."/>
            <person name="Barry K."/>
            <person name="Grigoriev I.V."/>
            <person name="Crous P."/>
            <person name="Smith M.E."/>
        </authorList>
    </citation>
    <scope>NUCLEOTIDE SEQUENCE</scope>
    <source>
        <strain evidence="2">NRRL 1565</strain>
    </source>
</reference>
<feature type="compositionally biased region" description="Basic and acidic residues" evidence="1">
    <location>
        <begin position="44"/>
        <end position="58"/>
    </location>
</feature>
<feature type="non-terminal residue" evidence="2">
    <location>
        <position position="786"/>
    </location>
</feature>
<dbReference type="PANTHER" id="PTHR14633">
    <property type="entry name" value="LITTLE ELONGATION COMPLEX SUBUNIT 2"/>
    <property type="match status" value="1"/>
</dbReference>
<dbReference type="AlphaFoldDB" id="A0A9W8LSG4"/>
<evidence type="ECO:0000313" key="2">
    <source>
        <dbReference type="EMBL" id="KAJ2797677.1"/>
    </source>
</evidence>
<feature type="region of interest" description="Disordered" evidence="1">
    <location>
        <begin position="113"/>
        <end position="169"/>
    </location>
</feature>
<dbReference type="GO" id="GO:0042796">
    <property type="term" value="P:snRNA transcription by RNA polymerase III"/>
    <property type="evidence" value="ECO:0007669"/>
    <property type="project" value="TreeGrafter"/>
</dbReference>
<evidence type="ECO:0000313" key="3">
    <source>
        <dbReference type="Proteomes" id="UP001140094"/>
    </source>
</evidence>
<feature type="region of interest" description="Disordered" evidence="1">
    <location>
        <begin position="1"/>
        <end position="58"/>
    </location>
</feature>
<feature type="region of interest" description="Disordered" evidence="1">
    <location>
        <begin position="76"/>
        <end position="95"/>
    </location>
</feature>
<comment type="caution">
    <text evidence="2">The sequence shown here is derived from an EMBL/GenBank/DDBJ whole genome shotgun (WGS) entry which is preliminary data.</text>
</comment>
<feature type="region of interest" description="Disordered" evidence="1">
    <location>
        <begin position="277"/>
        <end position="441"/>
    </location>
</feature>
<feature type="compositionally biased region" description="Low complexity" evidence="1">
    <location>
        <begin position="372"/>
        <end position="383"/>
    </location>
</feature>
<feature type="compositionally biased region" description="Low complexity" evidence="1">
    <location>
        <begin position="211"/>
        <end position="222"/>
    </location>
</feature>
<keyword evidence="3" id="KW-1185">Reference proteome</keyword>
<dbReference type="Proteomes" id="UP001140094">
    <property type="component" value="Unassembled WGS sequence"/>
</dbReference>
<feature type="region of interest" description="Disordered" evidence="1">
    <location>
        <begin position="201"/>
        <end position="234"/>
    </location>
</feature>
<proteinExistence type="predicted"/>
<gene>
    <name evidence="2" type="ORF">H4R20_005097</name>
</gene>
<feature type="compositionally biased region" description="Polar residues" evidence="1">
    <location>
        <begin position="341"/>
        <end position="354"/>
    </location>
</feature>
<dbReference type="GO" id="GO:0045945">
    <property type="term" value="P:positive regulation of transcription by RNA polymerase III"/>
    <property type="evidence" value="ECO:0007669"/>
    <property type="project" value="TreeGrafter"/>
</dbReference>
<dbReference type="OrthoDB" id="289162at2759"/>
<sequence>MDDIGRMELRNRRLSGEADQKQADSGEQEEQEQSGNEQQQAMDVVEKSQHKLATDNEIELEKSAFVETMETSVAMELDTNEHSDEEDRLSGGLGMVEDGDFFGVFEEIEEDEDVERFISQNNTPTMSTRQSPEAHSHFRSDTSEHRQPVDAAAAVSSDSEDENSFEMVPGQTEAIEAAGDFEKASVHMEESIAEAEHNAARAGINGNTVHTTAGATKAGTAAEDSTTDGNEPSWYLLPEDMTRLKDLQKEFQRKMVPELPKSLFFTADVYRRCSVLPATPSKLPGTEATETAEAPEAKATNAVVANTAPAAPSQKPSSLRSSARSGALSQVRVPQRAEISTDGNESAANVGNRSSGEEKVKEPSEAAGSNGPVAAISAPASPRSTRRSKAAQNQDDVMDTLLGAMSSPNTRNGQPQPQPKSPLQPQSQPQQPKAGGDTSQAIPNDMMVAMMAVEGAPEAPAAGTAHHPENAAKAMASNLPKGYTGPFSQLSADENAYFIGLVQRMKGGGLGTKESGDYHRLKAKVDAEQRNFRAQAREKALPLLRNVREAINITACRELSREGAEALKMYPQLYMPVRVRAIRSSASGYVPLVYRDTLFQRGVCHHISEALQSSTGMPIGEDVDPWATRAGQHEPVSRDPIMAELAERTDADVAISASTLVALLTLPQAYMRDVVIPFRVAEIAEHEAEAGDAGQPRAARRRVVVDRPLQPTHAATPQRLNQMFSAAFVQTQAVDSSRPLELAGGSMAKMVGSAGLGDSGGNSGNATYTLWEFGGLRVLIRYGVHG</sequence>
<accession>A0A9W8LSG4</accession>